<organism evidence="2 3">
    <name type="scientific">Emiliania huxleyi (strain CCMP1516)</name>
    <dbReference type="NCBI Taxonomy" id="280463"/>
    <lineage>
        <taxon>Eukaryota</taxon>
        <taxon>Haptista</taxon>
        <taxon>Haptophyta</taxon>
        <taxon>Prymnesiophyceae</taxon>
        <taxon>Isochrysidales</taxon>
        <taxon>Noelaerhabdaceae</taxon>
        <taxon>Emiliania</taxon>
    </lineage>
</organism>
<dbReference type="GeneID" id="17250390"/>
<name>A0A0D3HYX0_EMIH1</name>
<dbReference type="EnsemblProtists" id="EOD04205">
    <property type="protein sequence ID" value="EOD04205"/>
    <property type="gene ID" value="EMIHUDRAFT_221287"/>
</dbReference>
<accession>A0A0D3HYX0</accession>
<dbReference type="Proteomes" id="UP000013827">
    <property type="component" value="Unassembled WGS sequence"/>
</dbReference>
<reference evidence="3" key="1">
    <citation type="journal article" date="2013" name="Nature">
        <title>Pan genome of the phytoplankton Emiliania underpins its global distribution.</title>
        <authorList>
            <person name="Read B.A."/>
            <person name="Kegel J."/>
            <person name="Klute M.J."/>
            <person name="Kuo A."/>
            <person name="Lefebvre S.C."/>
            <person name="Maumus F."/>
            <person name="Mayer C."/>
            <person name="Miller J."/>
            <person name="Monier A."/>
            <person name="Salamov A."/>
            <person name="Young J."/>
            <person name="Aguilar M."/>
            <person name="Claverie J.M."/>
            <person name="Frickenhaus S."/>
            <person name="Gonzalez K."/>
            <person name="Herman E.K."/>
            <person name="Lin Y.C."/>
            <person name="Napier J."/>
            <person name="Ogata H."/>
            <person name="Sarno A.F."/>
            <person name="Shmutz J."/>
            <person name="Schroeder D."/>
            <person name="de Vargas C."/>
            <person name="Verret F."/>
            <person name="von Dassow P."/>
            <person name="Valentin K."/>
            <person name="Van de Peer Y."/>
            <person name="Wheeler G."/>
            <person name="Dacks J.B."/>
            <person name="Delwiche C.F."/>
            <person name="Dyhrman S.T."/>
            <person name="Glockner G."/>
            <person name="John U."/>
            <person name="Richards T."/>
            <person name="Worden A.Z."/>
            <person name="Zhang X."/>
            <person name="Grigoriev I.V."/>
            <person name="Allen A.E."/>
            <person name="Bidle K."/>
            <person name="Borodovsky M."/>
            <person name="Bowler C."/>
            <person name="Brownlee C."/>
            <person name="Cock J.M."/>
            <person name="Elias M."/>
            <person name="Gladyshev V.N."/>
            <person name="Groth M."/>
            <person name="Guda C."/>
            <person name="Hadaegh A."/>
            <person name="Iglesias-Rodriguez M.D."/>
            <person name="Jenkins J."/>
            <person name="Jones B.M."/>
            <person name="Lawson T."/>
            <person name="Leese F."/>
            <person name="Lindquist E."/>
            <person name="Lobanov A."/>
            <person name="Lomsadze A."/>
            <person name="Malik S.B."/>
            <person name="Marsh M.E."/>
            <person name="Mackinder L."/>
            <person name="Mock T."/>
            <person name="Mueller-Roeber B."/>
            <person name="Pagarete A."/>
            <person name="Parker M."/>
            <person name="Probert I."/>
            <person name="Quesneville H."/>
            <person name="Raines C."/>
            <person name="Rensing S.A."/>
            <person name="Riano-Pachon D.M."/>
            <person name="Richier S."/>
            <person name="Rokitta S."/>
            <person name="Shiraiwa Y."/>
            <person name="Soanes D.M."/>
            <person name="van der Giezen M."/>
            <person name="Wahlund T.M."/>
            <person name="Williams B."/>
            <person name="Wilson W."/>
            <person name="Wolfe G."/>
            <person name="Wurch L.L."/>
        </authorList>
    </citation>
    <scope>NUCLEOTIDE SEQUENCE</scope>
</reference>
<dbReference type="KEGG" id="ehx:EMIHUDRAFT_221287"/>
<keyword evidence="3" id="KW-1185">Reference proteome</keyword>
<dbReference type="RefSeq" id="XP_005756634.1">
    <property type="nucleotide sequence ID" value="XM_005756577.1"/>
</dbReference>
<evidence type="ECO:0000313" key="3">
    <source>
        <dbReference type="Proteomes" id="UP000013827"/>
    </source>
</evidence>
<dbReference type="AlphaFoldDB" id="A0A0D3HYX0"/>
<protein>
    <submittedName>
        <fullName evidence="2">Uncharacterized protein</fullName>
    </submittedName>
</protein>
<proteinExistence type="predicted"/>
<sequence length="170" mass="18784">MSQALLLNRVLPRRGGSGRLKRVESAPSLLTPVWEPEHGEEAEEPPPAMPSRGSLPTYSASSLDLPMLHRECKSDEGALQPRQRRSTLWQSAARGESDTRLCALGMLELVAAASERLQSDPLPLEVRLLRELLPSGGQSRYLRLSSSVLQRLLLRMACLDSHLGDSLWLP</sequence>
<evidence type="ECO:0000256" key="1">
    <source>
        <dbReference type="SAM" id="MobiDB-lite"/>
    </source>
</evidence>
<dbReference type="PaxDb" id="2903-EOD04205"/>
<reference evidence="2" key="2">
    <citation type="submission" date="2024-10" db="UniProtKB">
        <authorList>
            <consortium name="EnsemblProtists"/>
        </authorList>
    </citation>
    <scope>IDENTIFICATION</scope>
</reference>
<feature type="region of interest" description="Disordered" evidence="1">
    <location>
        <begin position="16"/>
        <end position="91"/>
    </location>
</feature>
<dbReference type="HOGENOM" id="CLU_1573574_0_0_1"/>
<evidence type="ECO:0000313" key="2">
    <source>
        <dbReference type="EnsemblProtists" id="EOD04205"/>
    </source>
</evidence>
<feature type="compositionally biased region" description="Basic and acidic residues" evidence="1">
    <location>
        <begin position="67"/>
        <end position="76"/>
    </location>
</feature>